<feature type="region of interest" description="Disordered" evidence="1">
    <location>
        <begin position="167"/>
        <end position="187"/>
    </location>
</feature>
<evidence type="ECO:0000313" key="3">
    <source>
        <dbReference type="Proteomes" id="UP000077051"/>
    </source>
</evidence>
<feature type="compositionally biased region" description="Basic residues" evidence="1">
    <location>
        <begin position="113"/>
        <end position="122"/>
    </location>
</feature>
<evidence type="ECO:0000313" key="2">
    <source>
        <dbReference type="EMBL" id="OAD02765.1"/>
    </source>
</evidence>
<reference evidence="2 3" key="1">
    <citation type="submission" date="2015-06" db="EMBL/GenBank/DDBJ databases">
        <title>Expansion of signal transduction pathways in fungi by whole-genome duplication.</title>
        <authorList>
            <consortium name="DOE Joint Genome Institute"/>
            <person name="Corrochano L.M."/>
            <person name="Kuo A."/>
            <person name="Marcet-Houben M."/>
            <person name="Polaino S."/>
            <person name="Salamov A."/>
            <person name="Villalobos J.M."/>
            <person name="Alvarez M.I."/>
            <person name="Avalos J."/>
            <person name="Benito E.P."/>
            <person name="Benoit I."/>
            <person name="Burger G."/>
            <person name="Camino L.P."/>
            <person name="Canovas D."/>
            <person name="Cerda-Olmedo E."/>
            <person name="Cheng J.-F."/>
            <person name="Dominguez A."/>
            <person name="Elias M."/>
            <person name="Eslava A.P."/>
            <person name="Glaser F."/>
            <person name="Grimwood J."/>
            <person name="Gutierrez G."/>
            <person name="Heitman J."/>
            <person name="Henrissat B."/>
            <person name="Iturriaga E.A."/>
            <person name="Lang B.F."/>
            <person name="Lavin J.L."/>
            <person name="Lee S."/>
            <person name="Li W."/>
            <person name="Lindquist E."/>
            <person name="Lopez-Garcia S."/>
            <person name="Luque E.M."/>
            <person name="Marcos A.T."/>
            <person name="Martin J."/>
            <person name="Mccluskey K."/>
            <person name="Medina H.R."/>
            <person name="Miralles-Duran A."/>
            <person name="Miyazaki A."/>
            <person name="Munoz-Torres E."/>
            <person name="Oguiza J.A."/>
            <person name="Ohm R."/>
            <person name="Olmedo M."/>
            <person name="Orejas M."/>
            <person name="Ortiz-Castellanos L."/>
            <person name="Pisabarro A.G."/>
            <person name="Rodriguez-Romero J."/>
            <person name="Ruiz-Herrera J."/>
            <person name="Ruiz-Vazquez R."/>
            <person name="Sanz C."/>
            <person name="Schackwitz W."/>
            <person name="Schmutz J."/>
            <person name="Shahriari M."/>
            <person name="Shelest E."/>
            <person name="Silva-Franco F."/>
            <person name="Soanes D."/>
            <person name="Syed K."/>
            <person name="Tagua V.G."/>
            <person name="Talbot N.J."/>
            <person name="Thon M."/>
            <person name="De Vries R.P."/>
            <person name="Wiebenga A."/>
            <person name="Yadav J.S."/>
            <person name="Braun E.L."/>
            <person name="Baker S."/>
            <person name="Garre V."/>
            <person name="Horwitz B."/>
            <person name="Torres-Martinez S."/>
            <person name="Idnurm A."/>
            <person name="Herrera-Estrella A."/>
            <person name="Gabaldon T."/>
            <person name="Grigoriev I.V."/>
        </authorList>
    </citation>
    <scope>NUCLEOTIDE SEQUENCE [LARGE SCALE GENOMIC DNA]</scope>
    <source>
        <strain evidence="2 3">CBS 277.49</strain>
    </source>
</reference>
<name>A0A168KTZ2_MUCCL</name>
<feature type="compositionally biased region" description="Polar residues" evidence="1">
    <location>
        <begin position="167"/>
        <end position="182"/>
    </location>
</feature>
<comment type="caution">
    <text evidence="2">The sequence shown here is derived from an EMBL/GenBank/DDBJ whole genome shotgun (WGS) entry which is preliminary data.</text>
</comment>
<dbReference type="VEuPathDB" id="FungiDB:MUCCIDRAFT_155969"/>
<evidence type="ECO:0000256" key="1">
    <source>
        <dbReference type="SAM" id="MobiDB-lite"/>
    </source>
</evidence>
<dbReference type="OrthoDB" id="5573882at2759"/>
<dbReference type="Proteomes" id="UP000077051">
    <property type="component" value="Unassembled WGS sequence"/>
</dbReference>
<feature type="region of interest" description="Disordered" evidence="1">
    <location>
        <begin position="99"/>
        <end position="122"/>
    </location>
</feature>
<sequence length="284" mass="31991">MLVEHNDKESISLAKSILSLFNSYLGIKQQVKKRQRSNHHSNLFVRSGGGLQPHTPTRTTEAYITPQTVTAPITIIDDRHDDPQDWAYLSQSESTISSVGSSWSSVHSNPAKSHPHHHHHRASISSMTLSEILCDHYVQTHSSNPSNQEPVPLETYRVFEASRRNSALSHHSNSSDNCLTSPNEDDDDDDESWFIWDNLQKTREWIQVVDEELFLPKEKVTTEVTIAVQPKSRGTRANSAHLRMIVAEVNMMRANKIVCPLRARGSLPARLDSFTLNTPSPLST</sequence>
<gene>
    <name evidence="2" type="ORF">MUCCIDRAFT_155969</name>
</gene>
<organism evidence="2 3">
    <name type="scientific">Mucor lusitanicus CBS 277.49</name>
    <dbReference type="NCBI Taxonomy" id="747725"/>
    <lineage>
        <taxon>Eukaryota</taxon>
        <taxon>Fungi</taxon>
        <taxon>Fungi incertae sedis</taxon>
        <taxon>Mucoromycota</taxon>
        <taxon>Mucoromycotina</taxon>
        <taxon>Mucoromycetes</taxon>
        <taxon>Mucorales</taxon>
        <taxon>Mucorineae</taxon>
        <taxon>Mucoraceae</taxon>
        <taxon>Mucor</taxon>
    </lineage>
</organism>
<keyword evidence="3" id="KW-1185">Reference proteome</keyword>
<feature type="compositionally biased region" description="Low complexity" evidence="1">
    <location>
        <begin position="99"/>
        <end position="112"/>
    </location>
</feature>
<protein>
    <submittedName>
        <fullName evidence="2">Uncharacterized protein</fullName>
    </submittedName>
</protein>
<accession>A0A168KTZ2</accession>
<dbReference type="EMBL" id="AMYB01000004">
    <property type="protein sequence ID" value="OAD02765.1"/>
    <property type="molecule type" value="Genomic_DNA"/>
</dbReference>
<dbReference type="AlphaFoldDB" id="A0A168KTZ2"/>
<proteinExistence type="predicted"/>